<feature type="region of interest" description="Disordered" evidence="1">
    <location>
        <begin position="31"/>
        <end position="171"/>
    </location>
</feature>
<sequence>MIRIFAKRDVPLMDIIELQGKIVVTEEALSAARDAQERRRASRCEPRRRGAANNDGADGEDASVKGDDAISLSSAPSSSYFSSGGGSSRSSSTDGEGDDKGSDRATVGSSEDADVEMRGEALHKGSEWCGAAGSTSTSASPPRGAPFSSCSSFADPPPPRPRPHSASSGPAVVEVSLGHLQQDRLNEKRCILSIDTLRVHGGRSTFKHPWLVLRKCTPAFMRRLRRQMARTPVPRDSTQARDVLAASERGGGGAAATEPADGTPEPPLLFSEWLRQHPEVLSLDSLFLDDFATGGTDDASACDPTAAGPTCAAPKAMVSGCPTNNTEGHKRQREEESAGGAAPDNRSFAPQSPSSASIVPSAARATAATAYKNYELVGIVRDAVLFDSKPSRVFQ</sequence>
<proteinExistence type="predicted"/>
<comment type="caution">
    <text evidence="2">The sequence shown here is derived from an EMBL/GenBank/DDBJ whole genome shotgun (WGS) entry which is preliminary data.</text>
</comment>
<feature type="region of interest" description="Disordered" evidence="1">
    <location>
        <begin position="316"/>
        <end position="362"/>
    </location>
</feature>
<dbReference type="RefSeq" id="XP_067695636.1">
    <property type="nucleotide sequence ID" value="XM_067839146.1"/>
</dbReference>
<gene>
    <name evidence="2" type="ORF">CUR178_07505</name>
</gene>
<evidence type="ECO:0000256" key="1">
    <source>
        <dbReference type="SAM" id="MobiDB-lite"/>
    </source>
</evidence>
<protein>
    <submittedName>
        <fullName evidence="2">Uncharacterized protein</fullName>
    </submittedName>
</protein>
<reference evidence="2 3" key="1">
    <citation type="submission" date="2021-02" db="EMBL/GenBank/DDBJ databases">
        <title>Leishmania (Mundinia) enrietti genome sequencing and assembly.</title>
        <authorList>
            <person name="Almutairi H."/>
            <person name="Gatherer D."/>
        </authorList>
    </citation>
    <scope>NUCLEOTIDE SEQUENCE [LARGE SCALE GENOMIC DNA]</scope>
    <source>
        <strain evidence="2">CUR178</strain>
    </source>
</reference>
<dbReference type="Proteomes" id="UP000674179">
    <property type="component" value="Chromosome 6"/>
</dbReference>
<feature type="compositionally biased region" description="Low complexity" evidence="1">
    <location>
        <begin position="71"/>
        <end position="94"/>
    </location>
</feature>
<dbReference type="EMBL" id="JAFHKP010000006">
    <property type="protein sequence ID" value="KAG5485911.1"/>
    <property type="molecule type" value="Genomic_DNA"/>
</dbReference>
<dbReference type="OrthoDB" id="267952at2759"/>
<accession>A0A836H2X5</accession>
<dbReference type="AlphaFoldDB" id="A0A836H2X5"/>
<feature type="compositionally biased region" description="Basic and acidic residues" evidence="1">
    <location>
        <begin position="327"/>
        <end position="336"/>
    </location>
</feature>
<feature type="compositionally biased region" description="Basic and acidic residues" evidence="1">
    <location>
        <begin position="34"/>
        <end position="48"/>
    </location>
</feature>
<keyword evidence="3" id="KW-1185">Reference proteome</keyword>
<name>A0A836H2X5_LEIEN</name>
<feature type="compositionally biased region" description="Low complexity" evidence="1">
    <location>
        <begin position="349"/>
        <end position="362"/>
    </location>
</feature>
<feature type="compositionally biased region" description="Basic and acidic residues" evidence="1">
    <location>
        <begin position="115"/>
        <end position="126"/>
    </location>
</feature>
<dbReference type="KEGG" id="lenr:94174656"/>
<evidence type="ECO:0000313" key="2">
    <source>
        <dbReference type="EMBL" id="KAG5485911.1"/>
    </source>
</evidence>
<dbReference type="GeneID" id="94174656"/>
<feature type="compositionally biased region" description="Low complexity" evidence="1">
    <location>
        <begin position="130"/>
        <end position="146"/>
    </location>
</feature>
<organism evidence="2 3">
    <name type="scientific">Leishmania enriettii</name>
    <dbReference type="NCBI Taxonomy" id="5663"/>
    <lineage>
        <taxon>Eukaryota</taxon>
        <taxon>Discoba</taxon>
        <taxon>Euglenozoa</taxon>
        <taxon>Kinetoplastea</taxon>
        <taxon>Metakinetoplastina</taxon>
        <taxon>Trypanosomatida</taxon>
        <taxon>Trypanosomatidae</taxon>
        <taxon>Leishmaniinae</taxon>
        <taxon>Leishmania</taxon>
    </lineage>
</organism>
<evidence type="ECO:0000313" key="3">
    <source>
        <dbReference type="Proteomes" id="UP000674179"/>
    </source>
</evidence>